<protein>
    <recommendedName>
        <fullName evidence="2">nicotinate phosphoribosyltransferase</fullName>
        <ecNumber evidence="2">6.3.4.21</ecNumber>
    </recommendedName>
</protein>
<keyword evidence="9" id="KW-1185">Reference proteome</keyword>
<dbReference type="PANTHER" id="PTHR43202">
    <property type="entry name" value="NICOTINATE-NUCLEOTIDE PYROPHOSPHORYLASE"/>
    <property type="match status" value="1"/>
</dbReference>
<reference evidence="8 9" key="2">
    <citation type="journal article" date="2011" name="J. Bacteriol.">
        <title>Genome Sequence of Kosmotoga olearia Strain TBF 19.5.1, a Thermophilic Bacterium with a Wide Growth Temperature Range, Isolated from the Troll B Oil Platform in the North Sea.</title>
        <authorList>
            <person name="Swithers K.S."/>
            <person name="Dipippo J.L."/>
            <person name="Bruce D.C."/>
            <person name="Detter C."/>
            <person name="Tapia R."/>
            <person name="Han S."/>
            <person name="Goodwin L.A."/>
            <person name="Han J."/>
            <person name="Woyke T."/>
            <person name="Pitluck S."/>
            <person name="Pennacchio L."/>
            <person name="Nolan M."/>
            <person name="Mikhailova N."/>
            <person name="Land M.L."/>
            <person name="Nesbo C.L."/>
            <person name="Gogarten J.P."/>
            <person name="Noll K.M."/>
        </authorList>
    </citation>
    <scope>NUCLEOTIDE SEQUENCE [LARGE SCALE GENOMIC DNA]</scope>
    <source>
        <strain evidence="9">ATCC BAA-1733 / DSM 21960 / TBF 19.5.1</strain>
    </source>
</reference>
<evidence type="ECO:0000313" key="9">
    <source>
        <dbReference type="Proteomes" id="UP000002382"/>
    </source>
</evidence>
<dbReference type="eggNOG" id="COG1488">
    <property type="taxonomic scope" value="Bacteria"/>
</dbReference>
<evidence type="ECO:0000256" key="5">
    <source>
        <dbReference type="ARBA" id="ARBA00022642"/>
    </source>
</evidence>
<dbReference type="RefSeq" id="WP_015868178.1">
    <property type="nucleotide sequence ID" value="NC_012785.1"/>
</dbReference>
<dbReference type="Pfam" id="PF02749">
    <property type="entry name" value="QRPTase_N"/>
    <property type="match status" value="1"/>
</dbReference>
<dbReference type="InterPro" id="IPR007229">
    <property type="entry name" value="Nic_PRibTrfase-Fam"/>
</dbReference>
<dbReference type="GO" id="GO:0009435">
    <property type="term" value="P:NAD+ biosynthetic process"/>
    <property type="evidence" value="ECO:0007669"/>
    <property type="project" value="UniProtKB-UniPathway"/>
</dbReference>
<dbReference type="InterPro" id="IPR037128">
    <property type="entry name" value="Quinolinate_PRibosylTase_N_sf"/>
</dbReference>
<dbReference type="InterPro" id="IPR013785">
    <property type="entry name" value="Aldolase_TIM"/>
</dbReference>
<evidence type="ECO:0000313" key="8">
    <source>
        <dbReference type="EMBL" id="ACR79516.1"/>
    </source>
</evidence>
<keyword evidence="4" id="KW-0436">Ligase</keyword>
<feature type="domain" description="Quinolinate phosphoribosyl transferase N-terminal" evidence="7">
    <location>
        <begin position="129"/>
        <end position="171"/>
    </location>
</feature>
<dbReference type="GO" id="GO:0016763">
    <property type="term" value="F:pentosyltransferase activity"/>
    <property type="evidence" value="ECO:0007669"/>
    <property type="project" value="InterPro"/>
</dbReference>
<comment type="pathway">
    <text evidence="1">Cofactor biosynthesis; NAD(+) biosynthesis; nicotinate D-ribonucleotide from nicotinate: step 1/1.</text>
</comment>
<dbReference type="EC" id="6.3.4.21" evidence="2"/>
<evidence type="ECO:0000256" key="3">
    <source>
        <dbReference type="ARBA" id="ARBA00022553"/>
    </source>
</evidence>
<dbReference type="InterPro" id="IPR022412">
    <property type="entry name" value="Quinolinate_PRibosylTrfase_N"/>
</dbReference>
<dbReference type="SUPFAM" id="SSF51690">
    <property type="entry name" value="Nicotinate/Quinolinate PRTase C-terminal domain-like"/>
    <property type="match status" value="1"/>
</dbReference>
<accession>C5CG75</accession>
<dbReference type="EMBL" id="CP001634">
    <property type="protein sequence ID" value="ACR79516.1"/>
    <property type="molecule type" value="Genomic_DNA"/>
</dbReference>
<keyword evidence="5" id="KW-0662">Pyridine nucleotide biosynthesis</keyword>
<keyword evidence="3" id="KW-0597">Phosphoprotein</keyword>
<dbReference type="OrthoDB" id="9770610at2"/>
<proteinExistence type="predicted"/>
<dbReference type="STRING" id="521045.Kole_0805"/>
<evidence type="ECO:0000256" key="2">
    <source>
        <dbReference type="ARBA" id="ARBA00013236"/>
    </source>
</evidence>
<dbReference type="InterPro" id="IPR053190">
    <property type="entry name" value="NAPRTase-like"/>
</dbReference>
<evidence type="ECO:0000256" key="4">
    <source>
        <dbReference type="ARBA" id="ARBA00022598"/>
    </source>
</evidence>
<evidence type="ECO:0000256" key="1">
    <source>
        <dbReference type="ARBA" id="ARBA00004952"/>
    </source>
</evidence>
<dbReference type="PANTHER" id="PTHR43202:SF1">
    <property type="entry name" value="NICOTINATE PHOSPHORIBOSYLTRANSFERASE"/>
    <property type="match status" value="1"/>
</dbReference>
<dbReference type="GO" id="GO:0004516">
    <property type="term" value="F:nicotinate phosphoribosyltransferase activity"/>
    <property type="evidence" value="ECO:0007669"/>
    <property type="project" value="UniProtKB-EC"/>
</dbReference>
<evidence type="ECO:0000256" key="6">
    <source>
        <dbReference type="ARBA" id="ARBA00048668"/>
    </source>
</evidence>
<evidence type="ECO:0000259" key="7">
    <source>
        <dbReference type="Pfam" id="PF02749"/>
    </source>
</evidence>
<keyword evidence="8" id="KW-0808">Transferase</keyword>
<dbReference type="SUPFAM" id="SSF54675">
    <property type="entry name" value="Nicotinate/Quinolinate PRTase N-terminal domain-like"/>
    <property type="match status" value="1"/>
</dbReference>
<dbReference type="Gene3D" id="3.20.20.70">
    <property type="entry name" value="Aldolase class I"/>
    <property type="match status" value="1"/>
</dbReference>
<name>C5CG75_KOSOT</name>
<dbReference type="PIRSF" id="PIRSF000484">
    <property type="entry name" value="NAPRT"/>
    <property type="match status" value="1"/>
</dbReference>
<organism evidence="8 9">
    <name type="scientific">Kosmotoga olearia (strain ATCC BAA-1733 / DSM 21960 / TBF 19.5.1)</name>
    <dbReference type="NCBI Taxonomy" id="521045"/>
    <lineage>
        <taxon>Bacteria</taxon>
        <taxon>Thermotogati</taxon>
        <taxon>Thermotogota</taxon>
        <taxon>Thermotogae</taxon>
        <taxon>Kosmotogales</taxon>
        <taxon>Kosmotogaceae</taxon>
        <taxon>Kosmotoga</taxon>
    </lineage>
</organism>
<dbReference type="UniPathway" id="UPA00253">
    <property type="reaction ID" value="UER00457"/>
</dbReference>
<dbReference type="Gene3D" id="3.90.1170.20">
    <property type="entry name" value="Quinolinate phosphoribosyl transferase, N-terminal domain"/>
    <property type="match status" value="1"/>
</dbReference>
<dbReference type="AlphaFoldDB" id="C5CG75"/>
<dbReference type="Proteomes" id="UP000002382">
    <property type="component" value="Chromosome"/>
</dbReference>
<comment type="catalytic activity">
    <reaction evidence="6">
        <text>5-phospho-alpha-D-ribose 1-diphosphate + nicotinate + ATP + H2O = nicotinate beta-D-ribonucleotide + ADP + phosphate + diphosphate</text>
        <dbReference type="Rhea" id="RHEA:36163"/>
        <dbReference type="ChEBI" id="CHEBI:15377"/>
        <dbReference type="ChEBI" id="CHEBI:30616"/>
        <dbReference type="ChEBI" id="CHEBI:32544"/>
        <dbReference type="ChEBI" id="CHEBI:33019"/>
        <dbReference type="ChEBI" id="CHEBI:43474"/>
        <dbReference type="ChEBI" id="CHEBI:57502"/>
        <dbReference type="ChEBI" id="CHEBI:58017"/>
        <dbReference type="ChEBI" id="CHEBI:456216"/>
        <dbReference type="EC" id="6.3.4.21"/>
    </reaction>
</comment>
<dbReference type="HOGENOM" id="CLU_043773_1_0_0"/>
<dbReference type="InterPro" id="IPR036068">
    <property type="entry name" value="Nicotinate_pribotase-like_C"/>
</dbReference>
<dbReference type="KEGG" id="kol:Kole_0805"/>
<sequence length="433" mass="49052">MKKRLDPRVFKVPIDKIRAGYYSDKYFTRYVEVLKKANKSSEVLYQYFPRNDTIVVGIDEALAILRFGTGYYKDETKANELFEKILEVERKIQYAAWDMNLKALHELSAKKWQLKLELNKLWVDKWPEIEVHALYDGDECKDMEPVMTIKGDPRYFGYLETILLGVMARASSTATAVKKVVNAAKGKPILFFSARFDHFWTQAIDGYAALKAGAFGVSTDANADYWGVESMGTIPHALIAAYEGNTEDAAVAFDEYISEKVNRIVLVDWDNDVINTTYRVIARFYERATGKKFVLGESDPSIVIGPGKGKIWGVRFDTSGTLRDRSVVPKDTSSLGVCPELVWKARQEFDKYGMKDLKIVVSGGFDAKKIELFEKLEVPADVYGVGSKLLKEKVDFTADVVEVNGRPCAKYGRKKGDTSRLSKVEVDYWNNNK</sequence>
<reference evidence="8 9" key="1">
    <citation type="submission" date="2009-06" db="EMBL/GenBank/DDBJ databases">
        <title>Complete sequence of Thermotogales bacterium TBF 19.5.1.</title>
        <authorList>
            <consortium name="US DOE Joint Genome Institute"/>
            <person name="Lucas S."/>
            <person name="Copeland A."/>
            <person name="Lapidus A."/>
            <person name="Glavina del Rio T."/>
            <person name="Tice H."/>
            <person name="Bruce D."/>
            <person name="Goodwin L."/>
            <person name="Pitluck S."/>
            <person name="Chertkov O."/>
            <person name="Brettin T."/>
            <person name="Detter J.C."/>
            <person name="Han C."/>
            <person name="Schmutz J."/>
            <person name="Larimer F."/>
            <person name="Land M."/>
            <person name="Hauser L."/>
            <person name="Kyrpides N."/>
            <person name="Ovchinnikova G."/>
            <person name="Noll K."/>
        </authorList>
    </citation>
    <scope>NUCLEOTIDE SEQUENCE [LARGE SCALE GENOMIC DNA]</scope>
    <source>
        <strain evidence="9">ATCC BAA-1733 / DSM 21960 / TBF 19.5.1</strain>
    </source>
</reference>
<gene>
    <name evidence="8" type="ordered locus">Kole_0805</name>
</gene>